<evidence type="ECO:0000313" key="3">
    <source>
        <dbReference type="EMBL" id="ABI64865.1"/>
    </source>
</evidence>
<accession>Q0AS72</accession>
<evidence type="ECO:0008006" key="5">
    <source>
        <dbReference type="Google" id="ProtNLM"/>
    </source>
</evidence>
<sequence precursor="true">MAKKGKLSRRSFLSVVTGAVAMSAVGVLTGGAAQAPVTDLDTSPHSDPDGQGRGGRRTSQTGVNDLDTAETEDRPGYGRGAAPQSDRNLHGSRCTDIDYAMDRTGHGTRCSDADISR</sequence>
<name>Q0AS72_MARMM</name>
<feature type="region of interest" description="Disordered" evidence="1">
    <location>
        <begin position="98"/>
        <end position="117"/>
    </location>
</feature>
<protein>
    <recommendedName>
        <fullName evidence="5">Secreted protein</fullName>
    </recommendedName>
</protein>
<feature type="chain" id="PRO_5004168441" description="Secreted protein" evidence="2">
    <location>
        <begin position="36"/>
        <end position="117"/>
    </location>
</feature>
<organism evidence="3 4">
    <name type="scientific">Maricaulis maris (strain MCS10)</name>
    <name type="common">Caulobacter maris</name>
    <dbReference type="NCBI Taxonomy" id="394221"/>
    <lineage>
        <taxon>Bacteria</taxon>
        <taxon>Pseudomonadati</taxon>
        <taxon>Pseudomonadota</taxon>
        <taxon>Alphaproteobacteria</taxon>
        <taxon>Maricaulales</taxon>
        <taxon>Maricaulaceae</taxon>
        <taxon>Maricaulis</taxon>
    </lineage>
</organism>
<evidence type="ECO:0000256" key="2">
    <source>
        <dbReference type="SAM" id="SignalP"/>
    </source>
</evidence>
<evidence type="ECO:0000313" key="4">
    <source>
        <dbReference type="Proteomes" id="UP000001964"/>
    </source>
</evidence>
<dbReference type="EMBL" id="CP000449">
    <property type="protein sequence ID" value="ABI64865.1"/>
    <property type="molecule type" value="Genomic_DNA"/>
</dbReference>
<reference evidence="3 4" key="1">
    <citation type="submission" date="2006-08" db="EMBL/GenBank/DDBJ databases">
        <title>Complete sequence of Maricaulis maris MCS10.</title>
        <authorList>
            <consortium name="US DOE Joint Genome Institute"/>
            <person name="Copeland A."/>
            <person name="Lucas S."/>
            <person name="Lapidus A."/>
            <person name="Barry K."/>
            <person name="Detter J.C."/>
            <person name="Glavina del Rio T."/>
            <person name="Hammon N."/>
            <person name="Israni S."/>
            <person name="Dalin E."/>
            <person name="Tice H."/>
            <person name="Pitluck S."/>
            <person name="Saunders E."/>
            <person name="Brettin T."/>
            <person name="Bruce D."/>
            <person name="Han C."/>
            <person name="Tapia R."/>
            <person name="Gilna P."/>
            <person name="Schmutz J."/>
            <person name="Larimer F."/>
            <person name="Land M."/>
            <person name="Hauser L."/>
            <person name="Kyrpides N."/>
            <person name="Mikhailova N."/>
            <person name="Viollier P."/>
            <person name="Stephens C."/>
            <person name="Richardson P."/>
        </authorList>
    </citation>
    <scope>NUCLEOTIDE SEQUENCE [LARGE SCALE GENOMIC DNA]</scope>
    <source>
        <strain evidence="3 4">MCS10</strain>
    </source>
</reference>
<keyword evidence="2" id="KW-0732">Signal</keyword>
<proteinExistence type="predicted"/>
<gene>
    <name evidence="3" type="ordered locus">Mmar10_0572</name>
</gene>
<dbReference type="InterPro" id="IPR006311">
    <property type="entry name" value="TAT_signal"/>
</dbReference>
<feature type="region of interest" description="Disordered" evidence="1">
    <location>
        <begin position="35"/>
        <end position="93"/>
    </location>
</feature>
<dbReference type="AlphaFoldDB" id="Q0AS72"/>
<dbReference type="PROSITE" id="PS51318">
    <property type="entry name" value="TAT"/>
    <property type="match status" value="1"/>
</dbReference>
<dbReference type="Proteomes" id="UP000001964">
    <property type="component" value="Chromosome"/>
</dbReference>
<evidence type="ECO:0000256" key="1">
    <source>
        <dbReference type="SAM" id="MobiDB-lite"/>
    </source>
</evidence>
<keyword evidence="4" id="KW-1185">Reference proteome</keyword>
<feature type="signal peptide" evidence="2">
    <location>
        <begin position="1"/>
        <end position="35"/>
    </location>
</feature>
<dbReference type="HOGENOM" id="CLU_2155293_0_0_5"/>
<dbReference type="KEGG" id="mmr:Mmar10_0572"/>